<evidence type="ECO:0000313" key="7">
    <source>
        <dbReference type="EMBL" id="CEJ07567.1"/>
    </source>
</evidence>
<keyword evidence="4" id="KW-0274">FAD</keyword>
<dbReference type="InterPro" id="IPR036188">
    <property type="entry name" value="FAD/NAD-bd_sf"/>
</dbReference>
<dbReference type="PROSITE" id="PS51352">
    <property type="entry name" value="THIOREDOXIN_2"/>
    <property type="match status" value="1"/>
</dbReference>
<sequence>MSIEHVNSEEFLHELQTTQGLVVVDFYSEDCAPCAQLAPIYERMAEKYPQAKFLKILRQANRPLAESYGVKGSPTVLFFQSGHEVGQHLNGYISKPEIRLAIEGLLGISAAETEKEKISADVLILGGGPAGLTSAIYTARSRLNTILIDEGLPGGQAATTYHIANYPGTQGTVHGHDLLENMINQARSFGAQIHDLKEVFSLDLSGDVKKIVTEDAEYSAPVVILATGAESRRLPVPQEAEFRGNGIHYCATCDGSNYEGADHVIVVGGGNSAVEEAVYLTRYVKRITIVHQFDHFQASKTAQEEAAANDKISVIWDSEPRGILGEKRFEGLEIENVKTHQMSRVEANGAFVYIGMQPRNALLADEVKLNEWGYVEADDEMRTNVPGVFVAGDIRSKTVRQVATAVGDGAVAAVNAERYLMNRARRS</sequence>
<dbReference type="SUPFAM" id="SSF51905">
    <property type="entry name" value="FAD/NAD(P)-binding domain"/>
    <property type="match status" value="1"/>
</dbReference>
<dbReference type="GO" id="GO:0004791">
    <property type="term" value="F:thioredoxin-disulfide reductase (NADPH) activity"/>
    <property type="evidence" value="ECO:0007669"/>
    <property type="project" value="UniProtKB-UniRule"/>
</dbReference>
<dbReference type="SUPFAM" id="SSF52833">
    <property type="entry name" value="Thioredoxin-like"/>
    <property type="match status" value="1"/>
</dbReference>
<dbReference type="InterPro" id="IPR013766">
    <property type="entry name" value="Thioredoxin_domain"/>
</dbReference>
<reference evidence="6" key="2">
    <citation type="submission" date="2020-01" db="EMBL/GenBank/DDBJ databases">
        <authorList>
            <person name="Hornung B."/>
        </authorList>
    </citation>
    <scope>NUCLEOTIDE SEQUENCE</scope>
    <source>
        <strain evidence="6">PacBioINE</strain>
    </source>
</reference>
<accession>A0A8S0Y3M4</accession>
<comment type="cofactor">
    <cofactor evidence="4">
        <name>FAD</name>
        <dbReference type="ChEBI" id="CHEBI:57692"/>
    </cofactor>
</comment>
<evidence type="ECO:0000259" key="5">
    <source>
        <dbReference type="PROSITE" id="PS51352"/>
    </source>
</evidence>
<evidence type="ECO:0000256" key="4">
    <source>
        <dbReference type="RuleBase" id="RU003880"/>
    </source>
</evidence>
<dbReference type="KEGG" id="aacx:DEACI_2888"/>
<dbReference type="PRINTS" id="PR00368">
    <property type="entry name" value="FADPNR"/>
</dbReference>
<proteinExistence type="inferred from homology"/>
<dbReference type="Proteomes" id="UP001071230">
    <property type="component" value="Unassembled WGS sequence"/>
</dbReference>
<keyword evidence="2 4" id="KW-0285">Flavoprotein</keyword>
<dbReference type="AlphaFoldDB" id="A0A8S0Y3M4"/>
<evidence type="ECO:0000313" key="8">
    <source>
        <dbReference type="Proteomes" id="UP001071230"/>
    </source>
</evidence>
<keyword evidence="8" id="KW-1185">Reference proteome</keyword>
<dbReference type="InterPro" id="IPR005982">
    <property type="entry name" value="Thioredox_Rdtase"/>
</dbReference>
<keyword evidence="4" id="KW-0676">Redox-active center</keyword>
<dbReference type="Gene3D" id="3.40.30.10">
    <property type="entry name" value="Glutaredoxin"/>
    <property type="match status" value="1"/>
</dbReference>
<feature type="domain" description="Thioredoxin" evidence="5">
    <location>
        <begin position="1"/>
        <end position="107"/>
    </location>
</feature>
<dbReference type="Gene3D" id="3.50.50.60">
    <property type="entry name" value="FAD/NAD(P)-binding domain"/>
    <property type="match status" value="2"/>
</dbReference>
<dbReference type="EMBL" id="CDGJ01000058">
    <property type="protein sequence ID" value="CEJ07567.1"/>
    <property type="molecule type" value="Genomic_DNA"/>
</dbReference>
<dbReference type="NCBIfam" id="TIGR01292">
    <property type="entry name" value="TRX_reduct"/>
    <property type="match status" value="1"/>
</dbReference>
<dbReference type="PANTHER" id="PTHR48105">
    <property type="entry name" value="THIOREDOXIN REDUCTASE 1-RELATED-RELATED"/>
    <property type="match status" value="1"/>
</dbReference>
<reference evidence="7" key="1">
    <citation type="submission" date="2014-11" db="EMBL/GenBank/DDBJ databases">
        <authorList>
            <person name="Hornung B.V."/>
        </authorList>
    </citation>
    <scope>NUCLEOTIDE SEQUENCE</scope>
    <source>
        <strain evidence="7">INE</strain>
    </source>
</reference>
<name>A0A8S0Y3M4_9FIRM</name>
<dbReference type="PRINTS" id="PR00469">
    <property type="entry name" value="PNDRDTASEII"/>
</dbReference>
<dbReference type="EC" id="1.8.1.9" evidence="4"/>
<keyword evidence="3 4" id="KW-0560">Oxidoreductase</keyword>
<evidence type="ECO:0000256" key="3">
    <source>
        <dbReference type="ARBA" id="ARBA00023002"/>
    </source>
</evidence>
<evidence type="ECO:0000256" key="2">
    <source>
        <dbReference type="ARBA" id="ARBA00022630"/>
    </source>
</evidence>
<protein>
    <recommendedName>
        <fullName evidence="4">Thioredoxin reductase</fullName>
        <ecNumber evidence="4">1.8.1.9</ecNumber>
    </recommendedName>
</protein>
<dbReference type="CDD" id="cd02947">
    <property type="entry name" value="TRX_family"/>
    <property type="match status" value="1"/>
</dbReference>
<dbReference type="GO" id="GO:0005737">
    <property type="term" value="C:cytoplasm"/>
    <property type="evidence" value="ECO:0007669"/>
    <property type="project" value="InterPro"/>
</dbReference>
<comment type="catalytic activity">
    <reaction evidence="4">
        <text>[thioredoxin]-dithiol + NADP(+) = [thioredoxin]-disulfide + NADPH + H(+)</text>
        <dbReference type="Rhea" id="RHEA:20345"/>
        <dbReference type="Rhea" id="RHEA-COMP:10698"/>
        <dbReference type="Rhea" id="RHEA-COMP:10700"/>
        <dbReference type="ChEBI" id="CHEBI:15378"/>
        <dbReference type="ChEBI" id="CHEBI:29950"/>
        <dbReference type="ChEBI" id="CHEBI:50058"/>
        <dbReference type="ChEBI" id="CHEBI:57783"/>
        <dbReference type="ChEBI" id="CHEBI:58349"/>
        <dbReference type="EC" id="1.8.1.9"/>
    </reaction>
</comment>
<dbReference type="Pfam" id="PF00085">
    <property type="entry name" value="Thioredoxin"/>
    <property type="match status" value="1"/>
</dbReference>
<comment type="similarity">
    <text evidence="1 4">Belongs to the class-II pyridine nucleotide-disulfide oxidoreductase family.</text>
</comment>
<evidence type="ECO:0000313" key="6">
    <source>
        <dbReference type="EMBL" id="CAA7602215.1"/>
    </source>
</evidence>
<dbReference type="GO" id="GO:0019430">
    <property type="term" value="P:removal of superoxide radicals"/>
    <property type="evidence" value="ECO:0007669"/>
    <property type="project" value="UniProtKB-UniRule"/>
</dbReference>
<dbReference type="Pfam" id="PF07992">
    <property type="entry name" value="Pyr_redox_2"/>
    <property type="match status" value="1"/>
</dbReference>
<dbReference type="EMBL" id="LR746496">
    <property type="protein sequence ID" value="CAA7602215.1"/>
    <property type="molecule type" value="Genomic_DNA"/>
</dbReference>
<organism evidence="6">
    <name type="scientific">Acididesulfobacillus acetoxydans</name>
    <dbReference type="NCBI Taxonomy" id="1561005"/>
    <lineage>
        <taxon>Bacteria</taxon>
        <taxon>Bacillati</taxon>
        <taxon>Bacillota</taxon>
        <taxon>Clostridia</taxon>
        <taxon>Eubacteriales</taxon>
        <taxon>Peptococcaceae</taxon>
        <taxon>Acididesulfobacillus</taxon>
    </lineage>
</organism>
<comment type="subunit">
    <text evidence="4">Homodimer.</text>
</comment>
<dbReference type="InterPro" id="IPR023753">
    <property type="entry name" value="FAD/NAD-binding_dom"/>
</dbReference>
<dbReference type="InterPro" id="IPR050097">
    <property type="entry name" value="Ferredoxin-NADP_redctase_2"/>
</dbReference>
<dbReference type="InterPro" id="IPR036249">
    <property type="entry name" value="Thioredoxin-like_sf"/>
</dbReference>
<gene>
    <name evidence="7" type="ORF">DEACI_2033</name>
    <name evidence="6" type="ORF">DEACI_2888</name>
</gene>
<dbReference type="Proteomes" id="UP000836597">
    <property type="component" value="Chromosome"/>
</dbReference>
<evidence type="ECO:0000256" key="1">
    <source>
        <dbReference type="ARBA" id="ARBA00009333"/>
    </source>
</evidence>